<organism evidence="9 10">
    <name type="scientific">Acetivibrio mesophilus</name>
    <dbReference type="NCBI Taxonomy" id="2487273"/>
    <lineage>
        <taxon>Bacteria</taxon>
        <taxon>Bacillati</taxon>
        <taxon>Bacillota</taxon>
        <taxon>Clostridia</taxon>
        <taxon>Eubacteriales</taxon>
        <taxon>Oscillospiraceae</taxon>
        <taxon>Acetivibrio</taxon>
    </lineage>
</organism>
<dbReference type="GO" id="GO:0005886">
    <property type="term" value="C:plasma membrane"/>
    <property type="evidence" value="ECO:0007669"/>
    <property type="project" value="UniProtKB-SubCell"/>
</dbReference>
<keyword evidence="7 8" id="KW-0472">Membrane</keyword>
<dbReference type="EMBL" id="RLII01000005">
    <property type="protein sequence ID" value="RXE59557.1"/>
    <property type="molecule type" value="Genomic_DNA"/>
</dbReference>
<feature type="transmembrane region" description="Helical" evidence="8">
    <location>
        <begin position="472"/>
        <end position="489"/>
    </location>
</feature>
<comment type="subcellular location">
    <subcellularLocation>
        <location evidence="1">Cell membrane</location>
        <topology evidence="1">Multi-pass membrane protein</topology>
    </subcellularLocation>
</comment>
<feature type="transmembrane region" description="Helical" evidence="8">
    <location>
        <begin position="127"/>
        <end position="148"/>
    </location>
</feature>
<evidence type="ECO:0000256" key="5">
    <source>
        <dbReference type="ARBA" id="ARBA00022692"/>
    </source>
</evidence>
<feature type="transmembrane region" description="Helical" evidence="8">
    <location>
        <begin position="448"/>
        <end position="466"/>
    </location>
</feature>
<evidence type="ECO:0000256" key="3">
    <source>
        <dbReference type="ARBA" id="ARBA00022676"/>
    </source>
</evidence>
<keyword evidence="6 8" id="KW-1133">Transmembrane helix</keyword>
<evidence type="ECO:0000256" key="7">
    <source>
        <dbReference type="ARBA" id="ARBA00023136"/>
    </source>
</evidence>
<evidence type="ECO:0008006" key="11">
    <source>
        <dbReference type="Google" id="ProtNLM"/>
    </source>
</evidence>
<evidence type="ECO:0000256" key="8">
    <source>
        <dbReference type="SAM" id="Phobius"/>
    </source>
</evidence>
<accession>A0A4Q0I6L7</accession>
<name>A0A4Q0I6L7_9FIRM</name>
<evidence type="ECO:0000256" key="4">
    <source>
        <dbReference type="ARBA" id="ARBA00022679"/>
    </source>
</evidence>
<feature type="transmembrane region" description="Helical" evidence="8">
    <location>
        <begin position="77"/>
        <end position="98"/>
    </location>
</feature>
<feature type="transmembrane region" description="Helical" evidence="8">
    <location>
        <begin position="12"/>
        <end position="33"/>
    </location>
</feature>
<dbReference type="InterPro" id="IPR050297">
    <property type="entry name" value="LipidA_mod_glycosyltrf_83"/>
</dbReference>
<dbReference type="AlphaFoldDB" id="A0A4Q0I6L7"/>
<feature type="transmembrane region" description="Helical" evidence="8">
    <location>
        <begin position="155"/>
        <end position="177"/>
    </location>
</feature>
<keyword evidence="5 8" id="KW-0812">Transmembrane</keyword>
<evidence type="ECO:0000256" key="6">
    <source>
        <dbReference type="ARBA" id="ARBA00022989"/>
    </source>
</evidence>
<comment type="caution">
    <text evidence="9">The sequence shown here is derived from an EMBL/GenBank/DDBJ whole genome shotgun (WGS) entry which is preliminary data.</text>
</comment>
<feature type="transmembrane region" description="Helical" evidence="8">
    <location>
        <begin position="197"/>
        <end position="221"/>
    </location>
</feature>
<dbReference type="Proteomes" id="UP000289166">
    <property type="component" value="Unassembled WGS sequence"/>
</dbReference>
<dbReference type="PANTHER" id="PTHR33908">
    <property type="entry name" value="MANNOSYLTRANSFERASE YKCB-RELATED"/>
    <property type="match status" value="1"/>
</dbReference>
<dbReference type="OrthoDB" id="2445770at2"/>
<feature type="transmembrane region" description="Helical" evidence="8">
    <location>
        <begin position="228"/>
        <end position="248"/>
    </location>
</feature>
<dbReference type="GO" id="GO:0016763">
    <property type="term" value="F:pentosyltransferase activity"/>
    <property type="evidence" value="ECO:0007669"/>
    <property type="project" value="TreeGrafter"/>
</dbReference>
<proteinExistence type="predicted"/>
<dbReference type="RefSeq" id="WP_069194175.1">
    <property type="nucleotide sequence ID" value="NZ_RLII01000005.1"/>
</dbReference>
<evidence type="ECO:0000256" key="2">
    <source>
        <dbReference type="ARBA" id="ARBA00022475"/>
    </source>
</evidence>
<keyword evidence="3" id="KW-0328">Glycosyltransferase</keyword>
<keyword evidence="10" id="KW-1185">Reference proteome</keyword>
<sequence>MKNIFKWSLNKLVITGACVYFFLIVVFMLNSGLVRLSQNPFTNKALDVLFLVMAGVVGYGALWIFKRALNLHIFNKGYIRVLIIVLMTLLTRFVWINIVDITPNSDFALYNTLAEAFSRGEAAGGKYVALFPHTFGYPFILAMVYGVFSPDKYFALLLNILFEAGTGVLIYCLGKMISNWKIGFSAAIVWALWPSHVFYSSIVCTEPLYTLLMVLLIFAYFKVSIKKMGFLYSCGLYLLLGILCASANAVRPMGTLLIIILGVAEVMKVIKKREGLKQSLAGCIPFAVFIIAYFSFANLTGMYISNNIGHRTAKSPIGFNIYVGTNINSSGTWNQSDANELLDLMNRDPFDAQEVHDRLIDMTIQRVRGQGTGNLKLAIKKNMIMWGRDDEVVTYMIAGSKQEEASSLLDVKSCEGLLRYICNFYYYMIVILAFKGLLGTYKKEDNSILMALLLLFLGIGAIHTIVEVHGRYHYSAMVVFAILAGSNFAKIES</sequence>
<feature type="transmembrane region" description="Helical" evidence="8">
    <location>
        <begin position="254"/>
        <end position="270"/>
    </location>
</feature>
<feature type="transmembrane region" description="Helical" evidence="8">
    <location>
        <begin position="282"/>
        <end position="304"/>
    </location>
</feature>
<evidence type="ECO:0000313" key="9">
    <source>
        <dbReference type="EMBL" id="RXE59557.1"/>
    </source>
</evidence>
<keyword evidence="2" id="KW-1003">Cell membrane</keyword>
<gene>
    <name evidence="9" type="ORF">EFD62_06290</name>
</gene>
<reference evidence="10" key="1">
    <citation type="submission" date="2018-11" db="EMBL/GenBank/DDBJ databases">
        <title>Genome sequencing of a novel mesophilic and cellulolytic organism within the genus Hungateiclostridium.</title>
        <authorList>
            <person name="Rettenmaier R."/>
            <person name="Liebl W."/>
            <person name="Zverlov V."/>
        </authorList>
    </citation>
    <scope>NUCLEOTIDE SEQUENCE [LARGE SCALE GENOMIC DNA]</scope>
    <source>
        <strain evidence="10">N2K1</strain>
    </source>
</reference>
<protein>
    <recommendedName>
        <fullName evidence="11">Glycosyltransferase RgtA/B/C/D-like domain-containing protein</fullName>
    </recommendedName>
</protein>
<evidence type="ECO:0000313" key="10">
    <source>
        <dbReference type="Proteomes" id="UP000289166"/>
    </source>
</evidence>
<evidence type="ECO:0000256" key="1">
    <source>
        <dbReference type="ARBA" id="ARBA00004651"/>
    </source>
</evidence>
<feature type="transmembrane region" description="Helical" evidence="8">
    <location>
        <begin position="45"/>
        <end position="65"/>
    </location>
</feature>
<dbReference type="PANTHER" id="PTHR33908:SF11">
    <property type="entry name" value="MEMBRANE PROTEIN"/>
    <property type="match status" value="1"/>
</dbReference>
<keyword evidence="4" id="KW-0808">Transferase</keyword>
<dbReference type="GO" id="GO:0009103">
    <property type="term" value="P:lipopolysaccharide biosynthetic process"/>
    <property type="evidence" value="ECO:0007669"/>
    <property type="project" value="UniProtKB-ARBA"/>
</dbReference>
<feature type="transmembrane region" description="Helical" evidence="8">
    <location>
        <begin position="424"/>
        <end position="441"/>
    </location>
</feature>